<dbReference type="Proteomes" id="UP001221217">
    <property type="component" value="Unassembled WGS sequence"/>
</dbReference>
<reference evidence="1 2" key="1">
    <citation type="submission" date="2022-12" db="EMBL/GenBank/DDBJ databases">
        <title>Metagenome assembled genome from gulf of manar.</title>
        <authorList>
            <person name="Kohli P."/>
            <person name="Pk S."/>
            <person name="Venkata Ramana C."/>
            <person name="Sasikala C."/>
        </authorList>
    </citation>
    <scope>NUCLEOTIDE SEQUENCE [LARGE SCALE GENOMIC DNA]</scope>
    <source>
        <strain evidence="1">JB008</strain>
    </source>
</reference>
<evidence type="ECO:0000313" key="2">
    <source>
        <dbReference type="Proteomes" id="UP001221217"/>
    </source>
</evidence>
<dbReference type="Gene3D" id="3.20.20.410">
    <property type="entry name" value="Protein of unknown function UPF0759"/>
    <property type="match status" value="1"/>
</dbReference>
<organism evidence="1 2">
    <name type="scientific">Candidatus Thalassospirochaeta sargassi</name>
    <dbReference type="NCBI Taxonomy" id="3119039"/>
    <lineage>
        <taxon>Bacteria</taxon>
        <taxon>Pseudomonadati</taxon>
        <taxon>Spirochaetota</taxon>
        <taxon>Spirochaetia</taxon>
        <taxon>Spirochaetales</taxon>
        <taxon>Spirochaetaceae</taxon>
        <taxon>Candidatus Thalassospirochaeta</taxon>
    </lineage>
</organism>
<protein>
    <submittedName>
        <fullName evidence="1">DUF72 domain-containing protein</fullName>
    </submittedName>
</protein>
<proteinExistence type="predicted"/>
<dbReference type="PANTHER" id="PTHR30348:SF4">
    <property type="entry name" value="DUF72 DOMAIN-CONTAINING PROTEIN"/>
    <property type="match status" value="1"/>
</dbReference>
<dbReference type="SUPFAM" id="SSF117396">
    <property type="entry name" value="TM1631-like"/>
    <property type="match status" value="1"/>
</dbReference>
<evidence type="ECO:0000313" key="1">
    <source>
        <dbReference type="EMBL" id="MDC7227879.1"/>
    </source>
</evidence>
<dbReference type="EMBL" id="JAQQAL010000035">
    <property type="protein sequence ID" value="MDC7227879.1"/>
    <property type="molecule type" value="Genomic_DNA"/>
</dbReference>
<dbReference type="PANTHER" id="PTHR30348">
    <property type="entry name" value="UNCHARACTERIZED PROTEIN YECE"/>
    <property type="match status" value="1"/>
</dbReference>
<dbReference type="AlphaFoldDB" id="A0AAJ1IEQ2"/>
<sequence>MNPLIGTCSWNYPSWKNLVYTKTGKRAVDYLPEYSSRYRTVEIDSWFYRIPDPITVNEYLKAVDSDFRFTCKIPNKISLTHQRPVNGSKELIENPFFLSNEVFEDFLNLIEPMLPRIDALMLEFEYLNRSKMPSMDVFLRKLEEFCHVVPAGIPLAVEIRNKNYLHEEYFNMLHECGIIHVFSEKIFMPPITQVYAQFGHLLNSSSVIRLLGGDRREIEKTTDKKWNRIVEPKDELVSIIKMTKDLISRGKRVTINVNNHYEGSAPLTIAKIEELLR</sequence>
<gene>
    <name evidence="1" type="ORF">PQJ61_14025</name>
</gene>
<dbReference type="InterPro" id="IPR002763">
    <property type="entry name" value="DUF72"/>
</dbReference>
<comment type="caution">
    <text evidence="1">The sequence shown here is derived from an EMBL/GenBank/DDBJ whole genome shotgun (WGS) entry which is preliminary data.</text>
</comment>
<dbReference type="Pfam" id="PF01904">
    <property type="entry name" value="DUF72"/>
    <property type="match status" value="1"/>
</dbReference>
<dbReference type="InterPro" id="IPR036520">
    <property type="entry name" value="UPF0759_sf"/>
</dbReference>
<name>A0AAJ1IEQ2_9SPIO</name>
<accession>A0AAJ1IEQ2</accession>